<comment type="caution">
    <text evidence="3">The sequence shown here is derived from an EMBL/GenBank/DDBJ whole genome shotgun (WGS) entry which is preliminary data.</text>
</comment>
<sequence length="395" mass="44011">MSNCKFEKLFDTLGVLDSSDSEELRRLTSVRAGRQSTGQVRPSLPDLYMRGSRRAVTSTDTARAAIARVVHRVPEAVVKVSSVAKTTGRIWAHLTYITRNGRLTAETDSGQQLTCLDDVRELQQHWSEWCGKRRSNGKLAVNLVLSMPADTNVERFTSAVRAFSREAFAGHEYVFALHTPDTDPDPQAPPHPHAHVCVKAGSVDGQRLLHGPPQLWEFRQLFAQKLREHGIEATATPRSIRGVVRKGKRQNMYHMSKNRQDNHCRSNVELAKLRAAADAVLTGKSVDGVWETAAARRHEEVTNSWLELADALRASGKPSDALLSNDIRRFVSSVPAPMTERQDTASRMRKTREGHDRRSDERPKVASAAGARAQKSRPSVIPMRDSAPGKDDHER</sequence>
<evidence type="ECO:0000313" key="3">
    <source>
        <dbReference type="EMBL" id="MBB6105416.1"/>
    </source>
</evidence>
<feature type="domain" description="MobA/VirD2-like nuclease" evidence="2">
    <location>
        <begin position="96"/>
        <end position="230"/>
    </location>
</feature>
<feature type="compositionally biased region" description="Basic and acidic residues" evidence="1">
    <location>
        <begin position="340"/>
        <end position="364"/>
    </location>
</feature>
<protein>
    <recommendedName>
        <fullName evidence="2">MobA/VirD2-like nuclease domain-containing protein</fullName>
    </recommendedName>
</protein>
<accession>A0A7W9WVG7</accession>
<reference evidence="3 4" key="1">
    <citation type="submission" date="2020-08" db="EMBL/GenBank/DDBJ databases">
        <title>Above-ground endophytic microbial communities from plants in different locations in the United States.</title>
        <authorList>
            <person name="Frank C."/>
        </authorList>
    </citation>
    <scope>NUCLEOTIDE SEQUENCE [LARGE SCALE GENOMIC DNA]</scope>
    <source>
        <strain evidence="3 4">WP4_2_2</strain>
    </source>
</reference>
<evidence type="ECO:0000256" key="1">
    <source>
        <dbReference type="SAM" id="MobiDB-lite"/>
    </source>
</evidence>
<dbReference type="Gene3D" id="3.30.930.30">
    <property type="match status" value="1"/>
</dbReference>
<organism evidence="3 4">
    <name type="scientific">Paraburkholderia bannensis</name>
    <dbReference type="NCBI Taxonomy" id="765414"/>
    <lineage>
        <taxon>Bacteria</taxon>
        <taxon>Pseudomonadati</taxon>
        <taxon>Pseudomonadota</taxon>
        <taxon>Betaproteobacteria</taxon>
        <taxon>Burkholderiales</taxon>
        <taxon>Burkholderiaceae</taxon>
        <taxon>Paraburkholderia</taxon>
    </lineage>
</organism>
<name>A0A7W9WVG7_9BURK</name>
<dbReference type="Pfam" id="PF03432">
    <property type="entry name" value="Relaxase"/>
    <property type="match status" value="1"/>
</dbReference>
<dbReference type="Proteomes" id="UP000571554">
    <property type="component" value="Unassembled WGS sequence"/>
</dbReference>
<evidence type="ECO:0000313" key="4">
    <source>
        <dbReference type="Proteomes" id="UP000571554"/>
    </source>
</evidence>
<feature type="region of interest" description="Disordered" evidence="1">
    <location>
        <begin position="333"/>
        <end position="395"/>
    </location>
</feature>
<evidence type="ECO:0000259" key="2">
    <source>
        <dbReference type="Pfam" id="PF03432"/>
    </source>
</evidence>
<proteinExistence type="predicted"/>
<dbReference type="RefSeq" id="WP_183728766.1">
    <property type="nucleotide sequence ID" value="NZ_JACHBW010000017.1"/>
</dbReference>
<dbReference type="InterPro" id="IPR005094">
    <property type="entry name" value="Endonuclease_MobA/VirD2"/>
</dbReference>
<dbReference type="AlphaFoldDB" id="A0A7W9WVG7"/>
<gene>
    <name evidence="3" type="ORF">F4827_005283</name>
</gene>
<keyword evidence="4" id="KW-1185">Reference proteome</keyword>
<dbReference type="EMBL" id="JACHBW010000017">
    <property type="protein sequence ID" value="MBB6105416.1"/>
    <property type="molecule type" value="Genomic_DNA"/>
</dbReference>